<gene>
    <name evidence="2" type="ORF">KQ910_18995</name>
</gene>
<protein>
    <submittedName>
        <fullName evidence="2">Uncharacterized protein</fullName>
    </submittedName>
</protein>
<comment type="caution">
    <text evidence="2">The sequence shown here is derived from an EMBL/GenBank/DDBJ whole genome shotgun (WGS) entry which is preliminary data.</text>
</comment>
<organism evidence="2 3">
    <name type="scientific">Reyranella humidisoli</name>
    <dbReference type="NCBI Taxonomy" id="2849149"/>
    <lineage>
        <taxon>Bacteria</taxon>
        <taxon>Pseudomonadati</taxon>
        <taxon>Pseudomonadota</taxon>
        <taxon>Alphaproteobacteria</taxon>
        <taxon>Hyphomicrobiales</taxon>
        <taxon>Reyranellaceae</taxon>
        <taxon>Reyranella</taxon>
    </lineage>
</organism>
<sequence length="168" mass="18431">MVAELHKRGFQKLRIMPHIYELGTWRLAFGPREAFSDRMGLAMTVPALARALQYTSASQNHPFDWRDTGKDDARALADKMIERFPELLADGLGRDWEYAGWFVELMGWVEAGFLPFINPQHPKTGVGVDPLTLTATPLYRIGAGGNVGNSRCPLPPPGGATAPPIGMG</sequence>
<proteinExistence type="predicted"/>
<dbReference type="Proteomes" id="UP000727907">
    <property type="component" value="Unassembled WGS sequence"/>
</dbReference>
<keyword evidence="3" id="KW-1185">Reference proteome</keyword>
<name>A0ABS6IQ92_9HYPH</name>
<accession>A0ABS6IQ92</accession>
<evidence type="ECO:0000313" key="3">
    <source>
        <dbReference type="Proteomes" id="UP000727907"/>
    </source>
</evidence>
<feature type="region of interest" description="Disordered" evidence="1">
    <location>
        <begin position="149"/>
        <end position="168"/>
    </location>
</feature>
<evidence type="ECO:0000256" key="1">
    <source>
        <dbReference type="SAM" id="MobiDB-lite"/>
    </source>
</evidence>
<dbReference type="EMBL" id="JAHOPB010000002">
    <property type="protein sequence ID" value="MBU8875867.1"/>
    <property type="molecule type" value="Genomic_DNA"/>
</dbReference>
<reference evidence="2 3" key="1">
    <citation type="submission" date="2021-06" db="EMBL/GenBank/DDBJ databases">
        <authorList>
            <person name="Lee D.H."/>
        </authorList>
    </citation>
    <scope>NUCLEOTIDE SEQUENCE [LARGE SCALE GENOMIC DNA]</scope>
    <source>
        <strain evidence="2 3">MMS21-HV4-11</strain>
    </source>
</reference>
<evidence type="ECO:0000313" key="2">
    <source>
        <dbReference type="EMBL" id="MBU8875867.1"/>
    </source>
</evidence>
<feature type="compositionally biased region" description="Low complexity" evidence="1">
    <location>
        <begin position="159"/>
        <end position="168"/>
    </location>
</feature>
<dbReference type="RefSeq" id="WP_216964226.1">
    <property type="nucleotide sequence ID" value="NZ_JAHOPB010000002.1"/>
</dbReference>